<dbReference type="GeneTree" id="ENSGT00390000018324"/>
<feature type="compositionally biased region" description="Acidic residues" evidence="1">
    <location>
        <begin position="34"/>
        <end position="43"/>
    </location>
</feature>
<organism evidence="2 3">
    <name type="scientific">Cyprinus carpio carpio</name>
    <dbReference type="NCBI Taxonomy" id="630221"/>
    <lineage>
        <taxon>Eukaryota</taxon>
        <taxon>Metazoa</taxon>
        <taxon>Chordata</taxon>
        <taxon>Craniata</taxon>
        <taxon>Vertebrata</taxon>
        <taxon>Euteleostomi</taxon>
        <taxon>Actinopterygii</taxon>
        <taxon>Neopterygii</taxon>
        <taxon>Teleostei</taxon>
        <taxon>Ostariophysi</taxon>
        <taxon>Cypriniformes</taxon>
        <taxon>Cyprinidae</taxon>
        <taxon>Cyprininae</taxon>
        <taxon>Cyprinus</taxon>
    </lineage>
</organism>
<dbReference type="GO" id="GO:0016324">
    <property type="term" value="C:apical plasma membrane"/>
    <property type="evidence" value="ECO:0007669"/>
    <property type="project" value="TreeGrafter"/>
</dbReference>
<dbReference type="OMA" id="FSNTEAW"/>
<dbReference type="Proteomes" id="UP001108240">
    <property type="component" value="Unplaced"/>
</dbReference>
<reference evidence="2" key="2">
    <citation type="submission" date="2025-09" db="UniProtKB">
        <authorList>
            <consortium name="Ensembl"/>
        </authorList>
    </citation>
    <scope>IDENTIFICATION</scope>
</reference>
<dbReference type="GO" id="GO:0005739">
    <property type="term" value="C:mitochondrion"/>
    <property type="evidence" value="ECO:0007669"/>
    <property type="project" value="TreeGrafter"/>
</dbReference>
<evidence type="ECO:0000313" key="3">
    <source>
        <dbReference type="Proteomes" id="UP001108240"/>
    </source>
</evidence>
<dbReference type="GO" id="GO:0015629">
    <property type="term" value="C:actin cytoskeleton"/>
    <property type="evidence" value="ECO:0007669"/>
    <property type="project" value="TreeGrafter"/>
</dbReference>
<protein>
    <submittedName>
        <fullName evidence="2">HCLS1 associated protein X-1</fullName>
    </submittedName>
</protein>
<evidence type="ECO:0000313" key="2">
    <source>
        <dbReference type="Ensembl" id="ENSCCRP00000096097.2"/>
    </source>
</evidence>
<dbReference type="InterPro" id="IPR017248">
    <property type="entry name" value="HAX-1"/>
</dbReference>
<name>A0A8C1FQ19_CYPCA</name>
<dbReference type="Ensembl" id="ENSCCRT00000104287.2">
    <property type="protein sequence ID" value="ENSCCRP00000096097.2"/>
    <property type="gene ID" value="ENSCCRG00000051803.2"/>
</dbReference>
<proteinExistence type="predicted"/>
<feature type="region of interest" description="Disordered" evidence="1">
    <location>
        <begin position="170"/>
        <end position="200"/>
    </location>
</feature>
<dbReference type="PIRSF" id="PIRSF037634">
    <property type="entry name" value="HS1-associating_X-1"/>
    <property type="match status" value="1"/>
</dbReference>
<sequence>MSVFDLFRGFFGVPGGHYRGDGRRDPFFDGMIHEDDDDEDDDSGFQHDDFNRPHRDSFDDAFRFGFSFGPGGMRFEEPQLFGQIFRDMEEIFASLGRFEERHGIGHRGAPSVEAPPPQEGAEKGRGRAGSTNPIRDFMLKSPDSSPYTHFPQWRPFSKFHDLWKDGILKPKEGEKKEDGDLDSQVSSGGLDQILTPAPSRPKIRSTFKSVSVTKVVRPDGTVEERRTVRDGEGNEETTVTISEMYFLYISGGLNPSVDMQDDFSKFSKFFRGFRG</sequence>
<accession>A0A8C1FQ19</accession>
<keyword evidence="3" id="KW-1185">Reference proteome</keyword>
<dbReference type="GO" id="GO:0016529">
    <property type="term" value="C:sarcoplasmic reticulum"/>
    <property type="evidence" value="ECO:0007669"/>
    <property type="project" value="TreeGrafter"/>
</dbReference>
<feature type="region of interest" description="Disordered" evidence="1">
    <location>
        <begin position="29"/>
        <end position="52"/>
    </location>
</feature>
<reference evidence="2" key="1">
    <citation type="submission" date="2025-08" db="UniProtKB">
        <authorList>
            <consortium name="Ensembl"/>
        </authorList>
    </citation>
    <scope>IDENTIFICATION</scope>
</reference>
<feature type="region of interest" description="Disordered" evidence="1">
    <location>
        <begin position="103"/>
        <end position="141"/>
    </location>
</feature>
<dbReference type="GO" id="GO:0043066">
    <property type="term" value="P:negative regulation of apoptotic process"/>
    <property type="evidence" value="ECO:0007669"/>
    <property type="project" value="InterPro"/>
</dbReference>
<dbReference type="GO" id="GO:0030833">
    <property type="term" value="P:regulation of actin filament polymerization"/>
    <property type="evidence" value="ECO:0007669"/>
    <property type="project" value="TreeGrafter"/>
</dbReference>
<dbReference type="AlphaFoldDB" id="A0A8C1FQ19"/>
<evidence type="ECO:0000256" key="1">
    <source>
        <dbReference type="SAM" id="MobiDB-lite"/>
    </source>
</evidence>
<dbReference type="GO" id="GO:0030136">
    <property type="term" value="C:clathrin-coated vesicle"/>
    <property type="evidence" value="ECO:0007669"/>
    <property type="project" value="TreeGrafter"/>
</dbReference>
<dbReference type="PANTHER" id="PTHR14938:SF2">
    <property type="entry name" value="HCLS1-ASSOCIATED PROTEIN X-1"/>
    <property type="match status" value="1"/>
</dbReference>
<dbReference type="PANTHER" id="PTHR14938">
    <property type="entry name" value="HCLS1-ASSOCIATED PROTEIN X-1"/>
    <property type="match status" value="1"/>
</dbReference>